<keyword evidence="1" id="KW-0732">Signal</keyword>
<evidence type="ECO:0000256" key="1">
    <source>
        <dbReference type="SAM" id="SignalP"/>
    </source>
</evidence>
<dbReference type="EMBL" id="CP145316">
    <property type="protein sequence ID" value="XAM17773.1"/>
    <property type="molecule type" value="Genomic_DNA"/>
</dbReference>
<evidence type="ECO:0008006" key="4">
    <source>
        <dbReference type="Google" id="ProtNLM"/>
    </source>
</evidence>
<reference evidence="2 3" key="1">
    <citation type="submission" date="2024-02" db="EMBL/GenBank/DDBJ databases">
        <title>Genome and pathogenicity analysis of Helicobacter mastomyrinus isolated from mice.</title>
        <authorList>
            <person name="Zhu L."/>
        </authorList>
    </citation>
    <scope>NUCLEOTIDE SEQUENCE [LARGE SCALE GENOMIC DNA]</scope>
    <source>
        <strain evidence="2 3">Hm-17</strain>
    </source>
</reference>
<feature type="chain" id="PRO_5047353800" description="Periplasmic protein" evidence="1">
    <location>
        <begin position="19"/>
        <end position="198"/>
    </location>
</feature>
<name>A0ABZ3F3N9_9HELI</name>
<organism evidence="2 3">
    <name type="scientific">Helicobacter mastomyrinus</name>
    <dbReference type="NCBI Taxonomy" id="287948"/>
    <lineage>
        <taxon>Bacteria</taxon>
        <taxon>Pseudomonadati</taxon>
        <taxon>Campylobacterota</taxon>
        <taxon>Epsilonproteobacteria</taxon>
        <taxon>Campylobacterales</taxon>
        <taxon>Helicobacteraceae</taxon>
        <taxon>Helicobacter</taxon>
    </lineage>
</organism>
<evidence type="ECO:0000313" key="3">
    <source>
        <dbReference type="Proteomes" id="UP001434737"/>
    </source>
</evidence>
<proteinExistence type="predicted"/>
<protein>
    <recommendedName>
        <fullName evidence="4">Periplasmic protein</fullName>
    </recommendedName>
</protein>
<dbReference type="RefSeq" id="WP_343353355.1">
    <property type="nucleotide sequence ID" value="NZ_CP145316.1"/>
</dbReference>
<evidence type="ECO:0000313" key="2">
    <source>
        <dbReference type="EMBL" id="XAM17773.1"/>
    </source>
</evidence>
<keyword evidence="3" id="KW-1185">Reference proteome</keyword>
<sequence length="198" mass="22566">MKKNCFIVCFLLFCIVIADDLEDNANKANAKEVFVDEGIAFILHKNDAQFAMFGNSYVLIPLSQALKNFINQQNSKLKIRTLRSGNNTTQIYSQGKEILFYYSGTKGADLYNKIAPKNFKLIPQTHIDESNPSETTYFYKIEGFDKAILHSPCHIVQNKHFIQDRARGEMLINPDSDINPKLASQKPIELILKCEILD</sequence>
<dbReference type="Proteomes" id="UP001434737">
    <property type="component" value="Chromosome"/>
</dbReference>
<feature type="signal peptide" evidence="1">
    <location>
        <begin position="1"/>
        <end position="18"/>
    </location>
</feature>
<gene>
    <name evidence="2" type="ORF">V3I05_08780</name>
</gene>
<accession>A0ABZ3F3N9</accession>